<evidence type="ECO:0000256" key="5">
    <source>
        <dbReference type="ARBA" id="ARBA00022840"/>
    </source>
</evidence>
<keyword evidence="5 6" id="KW-0067">ATP-binding</keyword>
<sequence length="631" mass="70846">MNQQTWQGVKEERNEEHSGHQWSTQPIGSSRGNFFARLMAKNSKNQSKEGAVAIPSPSDQAPSCDTPSLRPMPRSPSMPNLKDIERAPVFSFPFKEEGSDDLRRKLSVDFRSPPVAPLNSVRQHPGSPIPQPLSCRGATPMAKFMSLSKGNSGQSSLIHSSGRTPLQSINPLNHREINFGQVDKENIGFSFNKELPPYDPTPDVKKDIIKSMMEDDSPRLCVGSKRMFTSSSSRSLFQSEGNSSTFPENSDSRHKDTSETNEFSNSANKTAQSIPSRVNTPITVRKAPENFVFKEPILPQQKNKVPGEGLIMVKNLLYRKGVKLGKGGSSTVYEVFRVDDNMPFALKIVELNDTVESIKQGFLDEIQILDKMRGCEMVIQLIDFEYREDEDILYVVLEKGVGDLSKFLRKAKEKKSLRLSTIEAFWRDMVNAVALIHEKGIIHSDLKLANFVLCGEVGFHQLKLIDFGIASALSFEQTSVIKDSPAGTFNYMSPEVSKGEKINYKSDIWSLGCILYCLLYGKTPFQDITNWQMKKSVIEDEHHVIQFPKTSPNLPRDACVIPRPLLETVQRCLSYRPADRPSARELLETKYCGCDKQIEFLAQGLAELVKMHPQSRQLAPLLMAALQRDAR</sequence>
<proteinExistence type="predicted"/>
<dbReference type="GO" id="GO:0004674">
    <property type="term" value="F:protein serine/threonine kinase activity"/>
    <property type="evidence" value="ECO:0007669"/>
    <property type="project" value="UniProtKB-KW"/>
</dbReference>
<dbReference type="Proteomes" id="UP000494165">
    <property type="component" value="Unassembled WGS sequence"/>
</dbReference>
<feature type="region of interest" description="Disordered" evidence="7">
    <location>
        <begin position="146"/>
        <end position="169"/>
    </location>
</feature>
<evidence type="ECO:0000256" key="3">
    <source>
        <dbReference type="ARBA" id="ARBA00022741"/>
    </source>
</evidence>
<feature type="compositionally biased region" description="Polar residues" evidence="7">
    <location>
        <begin position="260"/>
        <end position="280"/>
    </location>
</feature>
<evidence type="ECO:0000313" key="10">
    <source>
        <dbReference type="Proteomes" id="UP000494165"/>
    </source>
</evidence>
<evidence type="ECO:0000256" key="7">
    <source>
        <dbReference type="SAM" id="MobiDB-lite"/>
    </source>
</evidence>
<accession>A0A8S1DQ18</accession>
<name>A0A8S1DQ18_9INSE</name>
<dbReference type="InterPro" id="IPR017441">
    <property type="entry name" value="Protein_kinase_ATP_BS"/>
</dbReference>
<feature type="compositionally biased region" description="Basic and acidic residues" evidence="7">
    <location>
        <begin position="9"/>
        <end position="19"/>
    </location>
</feature>
<dbReference type="PROSITE" id="PS00108">
    <property type="entry name" value="PROTEIN_KINASE_ST"/>
    <property type="match status" value="1"/>
</dbReference>
<dbReference type="FunFam" id="3.30.200.20:FF:000131">
    <property type="entry name" value="Dual specificity protein kinase TTK"/>
    <property type="match status" value="1"/>
</dbReference>
<dbReference type="SUPFAM" id="SSF56112">
    <property type="entry name" value="Protein kinase-like (PK-like)"/>
    <property type="match status" value="1"/>
</dbReference>
<dbReference type="PANTHER" id="PTHR22974:SF21">
    <property type="entry name" value="DUAL SPECIFICITY PROTEIN KINASE TTK"/>
    <property type="match status" value="1"/>
</dbReference>
<dbReference type="GO" id="GO:0005634">
    <property type="term" value="C:nucleus"/>
    <property type="evidence" value="ECO:0007669"/>
    <property type="project" value="TreeGrafter"/>
</dbReference>
<evidence type="ECO:0000259" key="8">
    <source>
        <dbReference type="PROSITE" id="PS50011"/>
    </source>
</evidence>
<feature type="domain" description="Protein kinase" evidence="8">
    <location>
        <begin position="318"/>
        <end position="601"/>
    </location>
</feature>
<feature type="compositionally biased region" description="Polar residues" evidence="7">
    <location>
        <begin position="57"/>
        <end position="66"/>
    </location>
</feature>
<dbReference type="InterPro" id="IPR000719">
    <property type="entry name" value="Prot_kinase_dom"/>
</dbReference>
<evidence type="ECO:0000256" key="6">
    <source>
        <dbReference type="PROSITE-ProRule" id="PRU10141"/>
    </source>
</evidence>
<dbReference type="PROSITE" id="PS00107">
    <property type="entry name" value="PROTEIN_KINASE_ATP"/>
    <property type="match status" value="1"/>
</dbReference>
<keyword evidence="2" id="KW-0808">Transferase</keyword>
<keyword evidence="4" id="KW-0418">Kinase</keyword>
<protein>
    <recommendedName>
        <fullName evidence="8">Protein kinase domain-containing protein</fullName>
    </recommendedName>
</protein>
<dbReference type="GO" id="GO:0007094">
    <property type="term" value="P:mitotic spindle assembly checkpoint signaling"/>
    <property type="evidence" value="ECO:0007669"/>
    <property type="project" value="TreeGrafter"/>
</dbReference>
<feature type="region of interest" description="Disordered" evidence="7">
    <location>
        <begin position="1"/>
        <end position="83"/>
    </location>
</feature>
<dbReference type="GO" id="GO:0000776">
    <property type="term" value="C:kinetochore"/>
    <property type="evidence" value="ECO:0007669"/>
    <property type="project" value="TreeGrafter"/>
</dbReference>
<dbReference type="GO" id="GO:0034501">
    <property type="term" value="P:protein localization to kinetochore"/>
    <property type="evidence" value="ECO:0007669"/>
    <property type="project" value="TreeGrafter"/>
</dbReference>
<dbReference type="GO" id="GO:0004712">
    <property type="term" value="F:protein serine/threonine/tyrosine kinase activity"/>
    <property type="evidence" value="ECO:0007669"/>
    <property type="project" value="TreeGrafter"/>
</dbReference>
<feature type="compositionally biased region" description="Polar residues" evidence="7">
    <location>
        <begin position="20"/>
        <end position="32"/>
    </location>
</feature>
<gene>
    <name evidence="9" type="ORF">CLODIP_2_CD07641</name>
</gene>
<evidence type="ECO:0000256" key="1">
    <source>
        <dbReference type="ARBA" id="ARBA00022527"/>
    </source>
</evidence>
<dbReference type="Gene3D" id="1.10.510.10">
    <property type="entry name" value="Transferase(Phosphotransferase) domain 1"/>
    <property type="match status" value="1"/>
</dbReference>
<feature type="region of interest" description="Disordered" evidence="7">
    <location>
        <begin position="232"/>
        <end position="280"/>
    </location>
</feature>
<evidence type="ECO:0000313" key="9">
    <source>
        <dbReference type="EMBL" id="CAB3384513.1"/>
    </source>
</evidence>
<dbReference type="AlphaFoldDB" id="A0A8S1DQ18"/>
<dbReference type="PROSITE" id="PS50011">
    <property type="entry name" value="PROTEIN_KINASE_DOM"/>
    <property type="match status" value="1"/>
</dbReference>
<dbReference type="OrthoDB" id="20524at2759"/>
<dbReference type="Pfam" id="PF00069">
    <property type="entry name" value="Pkinase"/>
    <property type="match status" value="1"/>
</dbReference>
<organism evidence="9 10">
    <name type="scientific">Cloeon dipterum</name>
    <dbReference type="NCBI Taxonomy" id="197152"/>
    <lineage>
        <taxon>Eukaryota</taxon>
        <taxon>Metazoa</taxon>
        <taxon>Ecdysozoa</taxon>
        <taxon>Arthropoda</taxon>
        <taxon>Hexapoda</taxon>
        <taxon>Insecta</taxon>
        <taxon>Pterygota</taxon>
        <taxon>Palaeoptera</taxon>
        <taxon>Ephemeroptera</taxon>
        <taxon>Pisciforma</taxon>
        <taxon>Baetidae</taxon>
        <taxon>Cloeon</taxon>
    </lineage>
</organism>
<keyword evidence="3 6" id="KW-0547">Nucleotide-binding</keyword>
<dbReference type="InterPro" id="IPR011009">
    <property type="entry name" value="Kinase-like_dom_sf"/>
</dbReference>
<keyword evidence="1" id="KW-0723">Serine/threonine-protein kinase</keyword>
<feature type="compositionally biased region" description="Low complexity" evidence="7">
    <location>
        <begin position="67"/>
        <end position="79"/>
    </location>
</feature>
<feature type="compositionally biased region" description="Polar residues" evidence="7">
    <location>
        <begin position="240"/>
        <end position="249"/>
    </location>
</feature>
<dbReference type="InterPro" id="IPR008271">
    <property type="entry name" value="Ser/Thr_kinase_AS"/>
</dbReference>
<evidence type="ECO:0000256" key="4">
    <source>
        <dbReference type="ARBA" id="ARBA00022777"/>
    </source>
</evidence>
<dbReference type="SMART" id="SM00220">
    <property type="entry name" value="S_TKc"/>
    <property type="match status" value="1"/>
</dbReference>
<reference evidence="9 10" key="1">
    <citation type="submission" date="2020-04" db="EMBL/GenBank/DDBJ databases">
        <authorList>
            <person name="Alioto T."/>
            <person name="Alioto T."/>
            <person name="Gomez Garrido J."/>
        </authorList>
    </citation>
    <scope>NUCLEOTIDE SEQUENCE [LARGE SCALE GENOMIC DNA]</scope>
</reference>
<evidence type="ECO:0000256" key="2">
    <source>
        <dbReference type="ARBA" id="ARBA00022679"/>
    </source>
</evidence>
<dbReference type="EMBL" id="CADEPI010000355">
    <property type="protein sequence ID" value="CAB3384513.1"/>
    <property type="molecule type" value="Genomic_DNA"/>
</dbReference>
<dbReference type="GO" id="GO:0033316">
    <property type="term" value="P:meiotic spindle assembly checkpoint signaling"/>
    <property type="evidence" value="ECO:0007669"/>
    <property type="project" value="TreeGrafter"/>
</dbReference>
<dbReference type="PANTHER" id="PTHR22974">
    <property type="entry name" value="MIXED LINEAGE PROTEIN KINASE"/>
    <property type="match status" value="1"/>
</dbReference>
<dbReference type="GO" id="GO:0005524">
    <property type="term" value="F:ATP binding"/>
    <property type="evidence" value="ECO:0007669"/>
    <property type="project" value="UniProtKB-UniRule"/>
</dbReference>
<dbReference type="GO" id="GO:0007059">
    <property type="term" value="P:chromosome segregation"/>
    <property type="evidence" value="ECO:0007669"/>
    <property type="project" value="TreeGrafter"/>
</dbReference>
<feature type="binding site" evidence="6">
    <location>
        <position position="347"/>
    </location>
    <ligand>
        <name>ATP</name>
        <dbReference type="ChEBI" id="CHEBI:30616"/>
    </ligand>
</feature>
<comment type="caution">
    <text evidence="9">The sequence shown here is derived from an EMBL/GenBank/DDBJ whole genome shotgun (WGS) entry which is preliminary data.</text>
</comment>
<keyword evidence="10" id="KW-1185">Reference proteome</keyword>
<feature type="compositionally biased region" description="Polar residues" evidence="7">
    <location>
        <begin position="148"/>
        <end position="169"/>
    </location>
</feature>
<dbReference type="Gene3D" id="3.30.200.20">
    <property type="entry name" value="Phosphorylase Kinase, domain 1"/>
    <property type="match status" value="1"/>
</dbReference>